<dbReference type="SUPFAM" id="SSF48097">
    <property type="entry name" value="Regulator of G-protein signaling, RGS"/>
    <property type="match status" value="1"/>
</dbReference>
<keyword evidence="3" id="KW-0472">Membrane</keyword>
<dbReference type="Gene3D" id="3.30.1520.10">
    <property type="entry name" value="Phox-like domain"/>
    <property type="match status" value="1"/>
</dbReference>
<sequence>MNTREIIFMSVAISIAAVFQYYDWLFISLFLMFMTAVGVLGIYLSVSWSLVRGKQYKPSSQPTEPANIKELLEKMMEKKSETLEEQKKVVVSRNIDNAVREVMDFVIRDFILSWYTELSVDQTTATNAIKNDMWVVLENLSTRLSKIDKVKVMTQDVMELTYQHFNKIRLCSASKGPDHRKFILHAWLANEDTELEFLRKLCDAFLIVLLPSHYRGCISLRHLLREILTGSGCISLQHLLREILTGSVVKPAVDMLCDPDYINRKLISYIDYRQRLSEDTKKTYTYAATYEDFIKLIDKCNDIEQLKQIRYNILTEIIHATTIDNLKKEQGPISDRTSPTPGIGKGELLKARNLKRYTNQLSVAKTKSEKRLHYLGGPEYKAYDLQDDTMETSQKVLTFQEIMDSPSGREEFSKYLKRTDSDSLMGFWNSVEKLKNMDKKLQHHQASEIYQQYIASSNSIVKLDKTIIKGMEAFMLGNQGPEKFYEGQVTIEHILQTQHYPSFLVSDIYNRYVRSLEDGTLDAKSDSAKDYLLFEPKDHFVDPEDEDEEMFASQSYEAQARLQQLDEKIENKTQALHAMRARKTSATDDSKIEKVEKEIEKELENLEMEKRMREAHILRTRTWIENQGQWRVHVYGAELVEEQDKKILVYVLVVYTIGGDEGSQNLQNSSNGWTVSRNLAEFHTLNEQLCQIGPWLKKKDIPSAGRFTTIDDKFIEESKKTLSSYLEVILKDERMAHSEALYAFLSPSPEYFKQNKLEKSNFFLRTLLKKFPSRQPEPHDSDDEFLFGREEEAKLDRNVDSIAEPFYKLVNEIFESRGMFKWLRKSFIMFVEVTFGRTINRQLCETVDWIFSESMIIYYIQQFTLSMWPDGKLAENESSRSDEEKLKTRMEAKEKFLQNMPDAIKTLLGEDNGWLSYCDLTFISFFITDAIKTLLGEDNGRRSYCNSTFISFFITDAIKTLLGEDNGRLSYFNLTFISFFITDAIKTSLGEDNGRLSYCNLTFILFFLTDAIKTLLEEDNGWRDAIKTLLGEDNVRLSYCNLTFISFFITDAIKTLLGEDNGRRGTIKIFEVLQDTRLNKQLFYDLVNLLTLELCPEIRAKKPFIPDATKDTKF</sequence>
<dbReference type="Gene3D" id="1.10.167.10">
    <property type="entry name" value="Regulator of G-protein Signalling 4, domain 2"/>
    <property type="match status" value="1"/>
</dbReference>
<dbReference type="Pfam" id="PF00787">
    <property type="entry name" value="PX"/>
    <property type="match status" value="1"/>
</dbReference>
<dbReference type="EMBL" id="CACVKT020003401">
    <property type="protein sequence ID" value="CAC5383524.1"/>
    <property type="molecule type" value="Genomic_DNA"/>
</dbReference>
<evidence type="ECO:0000313" key="8">
    <source>
        <dbReference type="Proteomes" id="UP000507470"/>
    </source>
</evidence>
<dbReference type="InterPro" id="IPR036305">
    <property type="entry name" value="RGS_sf"/>
</dbReference>
<dbReference type="PANTHER" id="PTHR22775:SF48">
    <property type="entry name" value="SORTING NEXIN-25"/>
    <property type="match status" value="1"/>
</dbReference>
<dbReference type="InterPro" id="IPR036871">
    <property type="entry name" value="PX_dom_sf"/>
</dbReference>
<dbReference type="Proteomes" id="UP000507470">
    <property type="component" value="Unassembled WGS sequence"/>
</dbReference>
<feature type="domain" description="RGS" evidence="4">
    <location>
        <begin position="398"/>
        <end position="513"/>
    </location>
</feature>
<evidence type="ECO:0000313" key="7">
    <source>
        <dbReference type="EMBL" id="CAC5383524.1"/>
    </source>
</evidence>
<feature type="domain" description="PX" evidence="5">
    <location>
        <begin position="628"/>
        <end position="752"/>
    </location>
</feature>
<accession>A0A6J8BL73</accession>
<proteinExistence type="inferred from homology"/>
<feature type="coiled-coil region" evidence="2">
    <location>
        <begin position="555"/>
        <end position="616"/>
    </location>
</feature>
<dbReference type="GO" id="GO:0035091">
    <property type="term" value="F:phosphatidylinositol binding"/>
    <property type="evidence" value="ECO:0007669"/>
    <property type="project" value="InterPro"/>
</dbReference>
<dbReference type="PROSITE" id="PS50132">
    <property type="entry name" value="RGS"/>
    <property type="match status" value="1"/>
</dbReference>
<dbReference type="InterPro" id="IPR044926">
    <property type="entry name" value="RGS_subdomain_2"/>
</dbReference>
<keyword evidence="3" id="KW-1133">Transmembrane helix</keyword>
<dbReference type="SMART" id="SM00312">
    <property type="entry name" value="PX"/>
    <property type="match status" value="1"/>
</dbReference>
<dbReference type="InterPro" id="IPR003114">
    <property type="entry name" value="Phox_assoc"/>
</dbReference>
<gene>
    <name evidence="7" type="ORF">MCOR_19259</name>
</gene>
<dbReference type="InterPro" id="IPR016137">
    <property type="entry name" value="RGS"/>
</dbReference>
<dbReference type="PANTHER" id="PTHR22775">
    <property type="entry name" value="SORTING NEXIN"/>
    <property type="match status" value="1"/>
</dbReference>
<keyword evidence="2" id="KW-0175">Coiled coil</keyword>
<dbReference type="Pfam" id="PF02194">
    <property type="entry name" value="PXA"/>
    <property type="match status" value="2"/>
</dbReference>
<dbReference type="PROSITE" id="PS50195">
    <property type="entry name" value="PX"/>
    <property type="match status" value="1"/>
</dbReference>
<dbReference type="PROSITE" id="PS51207">
    <property type="entry name" value="PXA"/>
    <property type="match status" value="1"/>
</dbReference>
<name>A0A6J8BL73_MYTCO</name>
<keyword evidence="8" id="KW-1185">Reference proteome</keyword>
<reference evidence="7 8" key="1">
    <citation type="submission" date="2020-06" db="EMBL/GenBank/DDBJ databases">
        <authorList>
            <person name="Li R."/>
            <person name="Bekaert M."/>
        </authorList>
    </citation>
    <scope>NUCLEOTIDE SEQUENCE [LARGE SCALE GENOMIC DNA]</scope>
    <source>
        <strain evidence="8">wild</strain>
    </source>
</reference>
<evidence type="ECO:0000259" key="6">
    <source>
        <dbReference type="PROSITE" id="PS51207"/>
    </source>
</evidence>
<dbReference type="InterPro" id="IPR001683">
    <property type="entry name" value="PX_dom"/>
</dbReference>
<comment type="similarity">
    <text evidence="1">Belongs to the sorting nexin family.</text>
</comment>
<dbReference type="AlphaFoldDB" id="A0A6J8BL73"/>
<evidence type="ECO:0000259" key="4">
    <source>
        <dbReference type="PROSITE" id="PS50132"/>
    </source>
</evidence>
<keyword evidence="3" id="KW-0812">Transmembrane</keyword>
<evidence type="ECO:0000259" key="5">
    <source>
        <dbReference type="PROSITE" id="PS50195"/>
    </source>
</evidence>
<dbReference type="SUPFAM" id="SSF64268">
    <property type="entry name" value="PX domain"/>
    <property type="match status" value="1"/>
</dbReference>
<dbReference type="Pfam" id="PF08628">
    <property type="entry name" value="Nexin_C"/>
    <property type="match status" value="1"/>
</dbReference>
<protein>
    <submittedName>
        <fullName evidence="7">SNX25</fullName>
    </submittedName>
</protein>
<evidence type="ECO:0000256" key="3">
    <source>
        <dbReference type="SAM" id="Phobius"/>
    </source>
</evidence>
<evidence type="ECO:0000256" key="1">
    <source>
        <dbReference type="ARBA" id="ARBA00010883"/>
    </source>
</evidence>
<dbReference type="InterPro" id="IPR013937">
    <property type="entry name" value="Sorting_nexin_C"/>
</dbReference>
<dbReference type="Pfam" id="PF00615">
    <property type="entry name" value="RGS"/>
    <property type="match status" value="1"/>
</dbReference>
<evidence type="ECO:0000256" key="2">
    <source>
        <dbReference type="SAM" id="Coils"/>
    </source>
</evidence>
<feature type="transmembrane region" description="Helical" evidence="3">
    <location>
        <begin position="29"/>
        <end position="51"/>
    </location>
</feature>
<dbReference type="SMART" id="SM00313">
    <property type="entry name" value="PXA"/>
    <property type="match status" value="1"/>
</dbReference>
<dbReference type="OrthoDB" id="120967at2759"/>
<organism evidence="7 8">
    <name type="scientific">Mytilus coruscus</name>
    <name type="common">Sea mussel</name>
    <dbReference type="NCBI Taxonomy" id="42192"/>
    <lineage>
        <taxon>Eukaryota</taxon>
        <taxon>Metazoa</taxon>
        <taxon>Spiralia</taxon>
        <taxon>Lophotrochozoa</taxon>
        <taxon>Mollusca</taxon>
        <taxon>Bivalvia</taxon>
        <taxon>Autobranchia</taxon>
        <taxon>Pteriomorphia</taxon>
        <taxon>Mytilida</taxon>
        <taxon>Mytiloidea</taxon>
        <taxon>Mytilidae</taxon>
        <taxon>Mytilinae</taxon>
        <taxon>Mytilus</taxon>
    </lineage>
</organism>
<dbReference type="SMART" id="SM00315">
    <property type="entry name" value="RGS"/>
    <property type="match status" value="1"/>
</dbReference>
<feature type="domain" description="PXA" evidence="6">
    <location>
        <begin position="92"/>
        <end position="274"/>
    </location>
</feature>